<keyword evidence="4" id="KW-1185">Reference proteome</keyword>
<dbReference type="Gene3D" id="3.40.630.30">
    <property type="match status" value="2"/>
</dbReference>
<feature type="domain" description="N-acetyltransferase" evidence="2">
    <location>
        <begin position="50"/>
        <end position="207"/>
    </location>
</feature>
<evidence type="ECO:0000313" key="3">
    <source>
        <dbReference type="EMBL" id="MFD0925043.1"/>
    </source>
</evidence>
<protein>
    <submittedName>
        <fullName evidence="3">GNAT family N-acetyltransferase</fullName>
        <ecNumber evidence="3">2.3.-.-</ecNumber>
    </submittedName>
</protein>
<dbReference type="GO" id="GO:0016746">
    <property type="term" value="F:acyltransferase activity"/>
    <property type="evidence" value="ECO:0007669"/>
    <property type="project" value="UniProtKB-KW"/>
</dbReference>
<name>A0ABW3G4T8_9NOCA</name>
<evidence type="ECO:0000259" key="2">
    <source>
        <dbReference type="PROSITE" id="PS51186"/>
    </source>
</evidence>
<evidence type="ECO:0000256" key="1">
    <source>
        <dbReference type="SAM" id="MobiDB-lite"/>
    </source>
</evidence>
<keyword evidence="3" id="KW-0808">Transferase</keyword>
<dbReference type="SUPFAM" id="SSF55729">
    <property type="entry name" value="Acyl-CoA N-acyltransferases (Nat)"/>
    <property type="match status" value="2"/>
</dbReference>
<dbReference type="PANTHER" id="PTHR43441:SF10">
    <property type="entry name" value="ACETYLTRANSFERASE"/>
    <property type="match status" value="1"/>
</dbReference>
<keyword evidence="3" id="KW-0012">Acyltransferase</keyword>
<gene>
    <name evidence="3" type="ORF">ACFQ04_04760</name>
</gene>
<comment type="caution">
    <text evidence="3">The sequence shown here is derived from an EMBL/GenBank/DDBJ whole genome shotgun (WGS) entry which is preliminary data.</text>
</comment>
<dbReference type="InterPro" id="IPR000182">
    <property type="entry name" value="GNAT_dom"/>
</dbReference>
<accession>A0ABW3G4T8</accession>
<dbReference type="RefSeq" id="WP_253646977.1">
    <property type="nucleotide sequence ID" value="NZ_BAAAMO010000002.1"/>
</dbReference>
<dbReference type="EC" id="2.3.-.-" evidence="3"/>
<dbReference type="PANTHER" id="PTHR43441">
    <property type="entry name" value="RIBOSOMAL-PROTEIN-SERINE ACETYLTRANSFERASE"/>
    <property type="match status" value="1"/>
</dbReference>
<evidence type="ECO:0000313" key="4">
    <source>
        <dbReference type="Proteomes" id="UP001597068"/>
    </source>
</evidence>
<dbReference type="InterPro" id="IPR051908">
    <property type="entry name" value="Ribosomal_N-acetyltransferase"/>
</dbReference>
<sequence length="442" mass="47767">MPFRTDRPRRPESSTRHAGSGGPVVLGPVMLGDRRVRLRPPVLDDHGRWREVRLRDQSLIEPFWVRNDHSWPDRHRRNEWVREVLAARAAALRGRSLPCAIEVDGEFAGQCILTAIDHATGTAELGVWIDSALARSGVATLAVGLIADHAFGAMGLRRIVAPTAADNLAAARASERAGFRREATLPGWAPTGADDIVAHDLWVLDRDHLPTGGLTTVAIRRVDPGAPAVDVATLTRPARHGRERPRSLADATSMTRFALGGLRRRLRRMMPAPVPAGIGVTGTDLRLRRRGVATAMSPGRRSHAFDDICTPMRDCAWFDTDEADVAYDIVADHRAVGRIALVGMNRSLGFAELFVTRDPRASATTDAAMAAAVGEIVDVATNLLRLERITTITDPDDEHANRIADAAGFRDEGRIDGAAYGRPAGVVNLWGVSATRTGAATA</sequence>
<proteinExistence type="predicted"/>
<feature type="compositionally biased region" description="Basic and acidic residues" evidence="1">
    <location>
        <begin position="1"/>
        <end position="15"/>
    </location>
</feature>
<dbReference type="PROSITE" id="PS51186">
    <property type="entry name" value="GNAT"/>
    <property type="match status" value="1"/>
</dbReference>
<dbReference type="InterPro" id="IPR016181">
    <property type="entry name" value="Acyl_CoA_acyltransferase"/>
</dbReference>
<reference evidence="4" key="1">
    <citation type="journal article" date="2019" name="Int. J. Syst. Evol. Microbiol.">
        <title>The Global Catalogue of Microorganisms (GCM) 10K type strain sequencing project: providing services to taxonomists for standard genome sequencing and annotation.</title>
        <authorList>
            <consortium name="The Broad Institute Genomics Platform"/>
            <consortium name="The Broad Institute Genome Sequencing Center for Infectious Disease"/>
            <person name="Wu L."/>
            <person name="Ma J."/>
        </authorList>
    </citation>
    <scope>NUCLEOTIDE SEQUENCE [LARGE SCALE GENOMIC DNA]</scope>
    <source>
        <strain evidence="4">CCUG 50873</strain>
    </source>
</reference>
<dbReference type="Pfam" id="PF13302">
    <property type="entry name" value="Acetyltransf_3"/>
    <property type="match status" value="1"/>
</dbReference>
<dbReference type="Proteomes" id="UP001597068">
    <property type="component" value="Unassembled WGS sequence"/>
</dbReference>
<dbReference type="EMBL" id="JBHTIL010000001">
    <property type="protein sequence ID" value="MFD0925043.1"/>
    <property type="molecule type" value="Genomic_DNA"/>
</dbReference>
<feature type="region of interest" description="Disordered" evidence="1">
    <location>
        <begin position="1"/>
        <end position="26"/>
    </location>
</feature>
<organism evidence="3 4">
    <name type="scientific">Williamsia deligens</name>
    <dbReference type="NCBI Taxonomy" id="321325"/>
    <lineage>
        <taxon>Bacteria</taxon>
        <taxon>Bacillati</taxon>
        <taxon>Actinomycetota</taxon>
        <taxon>Actinomycetes</taxon>
        <taxon>Mycobacteriales</taxon>
        <taxon>Nocardiaceae</taxon>
        <taxon>Williamsia</taxon>
    </lineage>
</organism>